<dbReference type="InterPro" id="IPR050553">
    <property type="entry name" value="Thioredoxin_ResA/DsbE_sf"/>
</dbReference>
<evidence type="ECO:0000313" key="7">
    <source>
        <dbReference type="EMBL" id="SER87898.1"/>
    </source>
</evidence>
<gene>
    <name evidence="7" type="ORF">SAMN04488023_11962</name>
</gene>
<comment type="subcellular location">
    <subcellularLocation>
        <location evidence="1">Cell envelope</location>
    </subcellularLocation>
</comment>
<evidence type="ECO:0000256" key="5">
    <source>
        <dbReference type="SAM" id="SignalP"/>
    </source>
</evidence>
<keyword evidence="3" id="KW-1015">Disulfide bond</keyword>
<dbReference type="InterPro" id="IPR013766">
    <property type="entry name" value="Thioredoxin_domain"/>
</dbReference>
<dbReference type="PROSITE" id="PS51352">
    <property type="entry name" value="THIOREDOXIN_2"/>
    <property type="match status" value="1"/>
</dbReference>
<dbReference type="CDD" id="cd02966">
    <property type="entry name" value="TlpA_like_family"/>
    <property type="match status" value="1"/>
</dbReference>
<dbReference type="RefSeq" id="WP_090885856.1">
    <property type="nucleotide sequence ID" value="NZ_FOGG01000019.1"/>
</dbReference>
<dbReference type="InterPro" id="IPR017937">
    <property type="entry name" value="Thioredoxin_CS"/>
</dbReference>
<reference evidence="7 8" key="1">
    <citation type="submission" date="2016-10" db="EMBL/GenBank/DDBJ databases">
        <authorList>
            <person name="de Groot N.N."/>
        </authorList>
    </citation>
    <scope>NUCLEOTIDE SEQUENCE [LARGE SCALE GENOMIC DNA]</scope>
    <source>
        <strain evidence="7 8">DSM 18610</strain>
    </source>
</reference>
<sequence>MLLKLFSTTLLLSLSLYVTAQEQKAFIINGDLPGYAKPYIYLRQVNKITDSSKVINGKFVFKGTVTEPTTADLTNRVDQSLSFILENANFSLTGETGIIDEAKLEGGGPTQKEKIELERSQALLNAEMQALGPRFQELADQKDTVGLIALSKESEVISGKLAAMEFDFIRSHPKSFQSLFLLWQLKEQLVIDQVNKIYNGLDPSVRNSAVGKRARKNFDAIVKNSVGQVAPDFTQNDVYGKPVSLSSFRGKYVLVDFWASWCAPCRAENPNLVKTFTRYGRKGFDILGVSLDSKAEAWKKAIADDGLGWKHVSDLKGWQNAVSQLYGIQGVPSSYLIDPRGVIVAKDLRGDELDRFLADIFNQ</sequence>
<dbReference type="GO" id="GO:0017004">
    <property type="term" value="P:cytochrome complex assembly"/>
    <property type="evidence" value="ECO:0007669"/>
    <property type="project" value="UniProtKB-KW"/>
</dbReference>
<keyword evidence="5" id="KW-0732">Signal</keyword>
<accession>A0A1H9SSP8</accession>
<keyword evidence="4" id="KW-0676">Redox-active center</keyword>
<dbReference type="OrthoDB" id="1069091at2"/>
<evidence type="ECO:0000313" key="8">
    <source>
        <dbReference type="Proteomes" id="UP000199572"/>
    </source>
</evidence>
<organism evidence="7 8">
    <name type="scientific">Pedobacter rhizosphaerae</name>
    <dbReference type="NCBI Taxonomy" id="390241"/>
    <lineage>
        <taxon>Bacteria</taxon>
        <taxon>Pseudomonadati</taxon>
        <taxon>Bacteroidota</taxon>
        <taxon>Sphingobacteriia</taxon>
        <taxon>Sphingobacteriales</taxon>
        <taxon>Sphingobacteriaceae</taxon>
        <taxon>Pedobacter</taxon>
    </lineage>
</organism>
<evidence type="ECO:0000256" key="1">
    <source>
        <dbReference type="ARBA" id="ARBA00004196"/>
    </source>
</evidence>
<dbReference type="Pfam" id="PF14289">
    <property type="entry name" value="DUF4369"/>
    <property type="match status" value="1"/>
</dbReference>
<dbReference type="InterPro" id="IPR036249">
    <property type="entry name" value="Thioredoxin-like_sf"/>
</dbReference>
<protein>
    <submittedName>
        <fullName evidence="7">Peroxiredoxin</fullName>
    </submittedName>
</protein>
<dbReference type="AlphaFoldDB" id="A0A1H9SSP8"/>
<evidence type="ECO:0000256" key="2">
    <source>
        <dbReference type="ARBA" id="ARBA00022748"/>
    </source>
</evidence>
<dbReference type="PANTHER" id="PTHR42852">
    <property type="entry name" value="THIOL:DISULFIDE INTERCHANGE PROTEIN DSBE"/>
    <property type="match status" value="1"/>
</dbReference>
<dbReference type="Pfam" id="PF00578">
    <property type="entry name" value="AhpC-TSA"/>
    <property type="match status" value="1"/>
</dbReference>
<dbReference type="EMBL" id="FOGG01000019">
    <property type="protein sequence ID" value="SER87898.1"/>
    <property type="molecule type" value="Genomic_DNA"/>
</dbReference>
<dbReference type="GO" id="GO:0016491">
    <property type="term" value="F:oxidoreductase activity"/>
    <property type="evidence" value="ECO:0007669"/>
    <property type="project" value="InterPro"/>
</dbReference>
<feature type="chain" id="PRO_5011703768" evidence="5">
    <location>
        <begin position="21"/>
        <end position="363"/>
    </location>
</feature>
<dbReference type="GO" id="GO:0016209">
    <property type="term" value="F:antioxidant activity"/>
    <property type="evidence" value="ECO:0007669"/>
    <property type="project" value="InterPro"/>
</dbReference>
<dbReference type="Proteomes" id="UP000199572">
    <property type="component" value="Unassembled WGS sequence"/>
</dbReference>
<evidence type="ECO:0000259" key="6">
    <source>
        <dbReference type="PROSITE" id="PS51352"/>
    </source>
</evidence>
<feature type="signal peptide" evidence="5">
    <location>
        <begin position="1"/>
        <end position="20"/>
    </location>
</feature>
<dbReference type="Gene3D" id="3.40.30.10">
    <property type="entry name" value="Glutaredoxin"/>
    <property type="match status" value="1"/>
</dbReference>
<dbReference type="PROSITE" id="PS00194">
    <property type="entry name" value="THIOREDOXIN_1"/>
    <property type="match status" value="1"/>
</dbReference>
<feature type="domain" description="Thioredoxin" evidence="6">
    <location>
        <begin position="224"/>
        <end position="363"/>
    </location>
</feature>
<dbReference type="STRING" id="390241.SAMN04488023_11962"/>
<proteinExistence type="predicted"/>
<dbReference type="InterPro" id="IPR025380">
    <property type="entry name" value="DUF4369"/>
</dbReference>
<evidence type="ECO:0000256" key="4">
    <source>
        <dbReference type="ARBA" id="ARBA00023284"/>
    </source>
</evidence>
<evidence type="ECO:0000256" key="3">
    <source>
        <dbReference type="ARBA" id="ARBA00023157"/>
    </source>
</evidence>
<dbReference type="PANTHER" id="PTHR42852:SF6">
    <property type="entry name" value="THIOL:DISULFIDE INTERCHANGE PROTEIN DSBE"/>
    <property type="match status" value="1"/>
</dbReference>
<keyword evidence="8" id="KW-1185">Reference proteome</keyword>
<name>A0A1H9SSP8_9SPHI</name>
<dbReference type="InterPro" id="IPR000866">
    <property type="entry name" value="AhpC/TSA"/>
</dbReference>
<dbReference type="GO" id="GO:0030313">
    <property type="term" value="C:cell envelope"/>
    <property type="evidence" value="ECO:0007669"/>
    <property type="project" value="UniProtKB-SubCell"/>
</dbReference>
<dbReference type="SUPFAM" id="SSF52833">
    <property type="entry name" value="Thioredoxin-like"/>
    <property type="match status" value="1"/>
</dbReference>
<keyword evidence="2" id="KW-0201">Cytochrome c-type biogenesis</keyword>